<evidence type="ECO:0008006" key="4">
    <source>
        <dbReference type="Google" id="ProtNLM"/>
    </source>
</evidence>
<dbReference type="RefSeq" id="WP_210355115.1">
    <property type="nucleotide sequence ID" value="NZ_JAEQMU010000004.1"/>
</dbReference>
<evidence type="ECO:0000313" key="2">
    <source>
        <dbReference type="EMBL" id="MFD2553534.1"/>
    </source>
</evidence>
<accession>A0ABW5KXU1</accession>
<feature type="signal peptide" evidence="1">
    <location>
        <begin position="1"/>
        <end position="26"/>
    </location>
</feature>
<name>A0ABW5KXU1_9SPHI</name>
<proteinExistence type="predicted"/>
<gene>
    <name evidence="2" type="ORF">ACFSQW_03975</name>
</gene>
<keyword evidence="3" id="KW-1185">Reference proteome</keyword>
<reference evidence="3" key="1">
    <citation type="journal article" date="2019" name="Int. J. Syst. Evol. Microbiol.">
        <title>The Global Catalogue of Microorganisms (GCM) 10K type strain sequencing project: providing services to taxonomists for standard genome sequencing and annotation.</title>
        <authorList>
            <consortium name="The Broad Institute Genomics Platform"/>
            <consortium name="The Broad Institute Genome Sequencing Center for Infectious Disease"/>
            <person name="Wu L."/>
            <person name="Ma J."/>
        </authorList>
    </citation>
    <scope>NUCLEOTIDE SEQUENCE [LARGE SCALE GENOMIC DNA]</scope>
    <source>
        <strain evidence="3">KCTC 52298</strain>
    </source>
</reference>
<sequence length="296" mass="34613">MKSIPYRLLILIVGFIFGNCSHPNTAQQKLLPSEDTKQQTFIAYNRNRIPVPQLLDSIDEQRITSKQLFLGEKFFRDSINNRLLAINIAYPISNIYLVDSHETDNLPVFKDYVGYFKDGIFHGAAKYQTAFHQDSFLLEYNPQSGNLSLQIDSQKENYSQITLKDFSALFERRISSFIIDESDPGFKNIFDRGKPKSRGFRIDIDELPLSERKIIYPNDYYYEAVLHTNGTIDLLENNAPQQPNSRYYNEKIINQIIPREVKTRRLQPQRIFGLPIKTKIRLRVEFYLKPNPTGYR</sequence>
<keyword evidence="1" id="KW-0732">Signal</keyword>
<organism evidence="2 3">
    <name type="scientific">Sphingobacterium tabacisoli</name>
    <dbReference type="NCBI Taxonomy" id="2044855"/>
    <lineage>
        <taxon>Bacteria</taxon>
        <taxon>Pseudomonadati</taxon>
        <taxon>Bacteroidota</taxon>
        <taxon>Sphingobacteriia</taxon>
        <taxon>Sphingobacteriales</taxon>
        <taxon>Sphingobacteriaceae</taxon>
        <taxon>Sphingobacterium</taxon>
    </lineage>
</organism>
<feature type="chain" id="PRO_5045300839" description="DUF4292 domain-containing protein" evidence="1">
    <location>
        <begin position="27"/>
        <end position="296"/>
    </location>
</feature>
<dbReference type="EMBL" id="JBHULD010000004">
    <property type="protein sequence ID" value="MFD2553534.1"/>
    <property type="molecule type" value="Genomic_DNA"/>
</dbReference>
<dbReference type="Proteomes" id="UP001597440">
    <property type="component" value="Unassembled WGS sequence"/>
</dbReference>
<evidence type="ECO:0000313" key="3">
    <source>
        <dbReference type="Proteomes" id="UP001597440"/>
    </source>
</evidence>
<evidence type="ECO:0000256" key="1">
    <source>
        <dbReference type="SAM" id="SignalP"/>
    </source>
</evidence>
<protein>
    <recommendedName>
        <fullName evidence="4">DUF4292 domain-containing protein</fullName>
    </recommendedName>
</protein>
<comment type="caution">
    <text evidence="2">The sequence shown here is derived from an EMBL/GenBank/DDBJ whole genome shotgun (WGS) entry which is preliminary data.</text>
</comment>